<keyword evidence="2" id="KW-1133">Transmembrane helix</keyword>
<keyword evidence="2" id="KW-0812">Transmembrane</keyword>
<name>A0A4Z1KMV8_9HELO</name>
<feature type="region of interest" description="Disordered" evidence="1">
    <location>
        <begin position="1"/>
        <end position="37"/>
    </location>
</feature>
<evidence type="ECO:0000313" key="3">
    <source>
        <dbReference type="EMBL" id="TGO82719.1"/>
    </source>
</evidence>
<reference evidence="3 4" key="1">
    <citation type="submission" date="2017-12" db="EMBL/GenBank/DDBJ databases">
        <title>Comparative genomics of Botrytis spp.</title>
        <authorList>
            <person name="Valero-Jimenez C.A."/>
            <person name="Tapia P."/>
            <person name="Veloso J."/>
            <person name="Silva-Moreno E."/>
            <person name="Staats M."/>
            <person name="Valdes J.H."/>
            <person name="Van Kan J.A.L."/>
        </authorList>
    </citation>
    <scope>NUCLEOTIDE SEQUENCE [LARGE SCALE GENOMIC DNA]</scope>
    <source>
        <strain evidence="3 4">MUCL3349</strain>
    </source>
</reference>
<evidence type="ECO:0000313" key="4">
    <source>
        <dbReference type="Proteomes" id="UP000297280"/>
    </source>
</evidence>
<proteinExistence type="predicted"/>
<dbReference type="AlphaFoldDB" id="A0A4Z1KMV8"/>
<organism evidence="3 4">
    <name type="scientific">Botrytis porri</name>
    <dbReference type="NCBI Taxonomy" id="87229"/>
    <lineage>
        <taxon>Eukaryota</taxon>
        <taxon>Fungi</taxon>
        <taxon>Dikarya</taxon>
        <taxon>Ascomycota</taxon>
        <taxon>Pezizomycotina</taxon>
        <taxon>Leotiomycetes</taxon>
        <taxon>Helotiales</taxon>
        <taxon>Sclerotiniaceae</taxon>
        <taxon>Botrytis</taxon>
    </lineage>
</organism>
<dbReference type="Proteomes" id="UP000297280">
    <property type="component" value="Unassembled WGS sequence"/>
</dbReference>
<feature type="region of interest" description="Disordered" evidence="1">
    <location>
        <begin position="268"/>
        <end position="303"/>
    </location>
</feature>
<feature type="transmembrane region" description="Helical" evidence="2">
    <location>
        <begin position="105"/>
        <end position="124"/>
    </location>
</feature>
<keyword evidence="2" id="KW-0472">Membrane</keyword>
<dbReference type="EMBL" id="PQXO01000768">
    <property type="protein sequence ID" value="TGO82719.1"/>
    <property type="molecule type" value="Genomic_DNA"/>
</dbReference>
<evidence type="ECO:0000256" key="1">
    <source>
        <dbReference type="SAM" id="MobiDB-lite"/>
    </source>
</evidence>
<gene>
    <name evidence="3" type="ORF">BPOR_0771g00040</name>
</gene>
<protein>
    <submittedName>
        <fullName evidence="3">Uncharacterized protein</fullName>
    </submittedName>
</protein>
<feature type="compositionally biased region" description="Polar residues" evidence="1">
    <location>
        <begin position="1"/>
        <end position="21"/>
    </location>
</feature>
<feature type="compositionally biased region" description="Polar residues" evidence="1">
    <location>
        <begin position="268"/>
        <end position="280"/>
    </location>
</feature>
<evidence type="ECO:0000256" key="2">
    <source>
        <dbReference type="SAM" id="Phobius"/>
    </source>
</evidence>
<keyword evidence="4" id="KW-1185">Reference proteome</keyword>
<accession>A0A4Z1KMV8</accession>
<feature type="transmembrane region" description="Helical" evidence="2">
    <location>
        <begin position="193"/>
        <end position="211"/>
    </location>
</feature>
<comment type="caution">
    <text evidence="3">The sequence shown here is derived from an EMBL/GenBank/DDBJ whole genome shotgun (WGS) entry which is preliminary data.</text>
</comment>
<feature type="compositionally biased region" description="Basic residues" evidence="1">
    <location>
        <begin position="286"/>
        <end position="295"/>
    </location>
</feature>
<sequence>MLPAISLQTTSNQQKDTSGSPVVSGPRDSPSMPLSSISVQSQAQVPTHFPLGQQTPQAQQPATTSNRFTRDGYFNRTKLFTLAFPSWTNSLLKRFVKRLITWDKATIIAAVAIIVGTVISYFALKLAIWTAAKDFIEYCQEEQPTQEASVQCRKAATQGLPPPPFYRYEDGTIVRRTWTGIIIGATESRTQNDYYICGYALIASTMFYAAWNVKYSKLLRIVRESFMPAQYDVERQPQDLGHCTKDTCSMDLAAEHASAALPRRNSSSRSVAVFTTSQDNMESRKLRQRTMRTTKRNASPTGKLSNEVHIEQQPKIKLKGPVVKQEQNVRVDQLTLEDSKILENI</sequence>